<dbReference type="EMBL" id="FR687359">
    <property type="protein sequence ID" value="CBW74760.1"/>
    <property type="molecule type" value="Genomic_DNA"/>
</dbReference>
<accession>E5AQ78</accession>
<dbReference type="AlphaFoldDB" id="E5AQ78"/>
<dbReference type="KEGG" id="brh:RBRH_04204"/>
<sequence>MERTQLVYFSLVGGGDGKNALRSRCVEVCVDGGSMAHAGSTGHVIAVG</sequence>
<gene>
    <name evidence="1" type="ordered locus">RBRH_04204</name>
</gene>
<name>E5AQ78_MYCRK</name>
<dbReference type="Proteomes" id="UP000007437">
    <property type="component" value="Chromosome"/>
</dbReference>
<protein>
    <submittedName>
        <fullName evidence="1">Uncharacterized protein</fullName>
    </submittedName>
</protein>
<reference evidence="1 2" key="1">
    <citation type="journal article" date="2011" name="J. Bacteriol.">
        <title>Complete genome sequence of Burkholderia rhizoxinica, an endosymbiont of Rhizopus microsporus.</title>
        <authorList>
            <person name="Lackner G."/>
            <person name="Moebius N."/>
            <person name="Partida-Martinez L."/>
            <person name="Hertweck C."/>
        </authorList>
    </citation>
    <scope>NUCLEOTIDE SEQUENCE [LARGE SCALE GENOMIC DNA]</scope>
    <source>
        <strain evidence="2">DSM 19002 / CIP 109453 / HKI 454</strain>
    </source>
</reference>
<dbReference type="HOGENOM" id="CLU_3150493_0_0_4"/>
<evidence type="ECO:0000313" key="1">
    <source>
        <dbReference type="EMBL" id="CBW74760.1"/>
    </source>
</evidence>
<proteinExistence type="predicted"/>
<organism evidence="1 2">
    <name type="scientific">Mycetohabitans rhizoxinica (strain DSM 19002 / CIP 109453 / HKI 454)</name>
    <name type="common">Paraburkholderia rhizoxinica</name>
    <dbReference type="NCBI Taxonomy" id="882378"/>
    <lineage>
        <taxon>Bacteria</taxon>
        <taxon>Pseudomonadati</taxon>
        <taxon>Pseudomonadota</taxon>
        <taxon>Betaproteobacteria</taxon>
        <taxon>Burkholderiales</taxon>
        <taxon>Burkholderiaceae</taxon>
        <taxon>Mycetohabitans</taxon>
    </lineage>
</organism>
<evidence type="ECO:0000313" key="2">
    <source>
        <dbReference type="Proteomes" id="UP000007437"/>
    </source>
</evidence>